<gene>
    <name evidence="1" type="ORF">CRG98_041553</name>
</gene>
<feature type="non-terminal residue" evidence="1">
    <location>
        <position position="1"/>
    </location>
</feature>
<dbReference type="AlphaFoldDB" id="A0A2I0I258"/>
<keyword evidence="2" id="KW-1185">Reference proteome</keyword>
<proteinExistence type="predicted"/>
<comment type="caution">
    <text evidence="1">The sequence shown here is derived from an EMBL/GenBank/DDBJ whole genome shotgun (WGS) entry which is preliminary data.</text>
</comment>
<evidence type="ECO:0000313" key="1">
    <source>
        <dbReference type="EMBL" id="PKI38084.1"/>
    </source>
</evidence>
<sequence length="76" mass="8039">GEYAGGQATCSVLRVEATLSLAEKGELSPALLIGDCRPLVRTPLMLAFPPNSQAAFPSTPFRLQFRSSEDGDSAVE</sequence>
<organism evidence="1 2">
    <name type="scientific">Punica granatum</name>
    <name type="common">Pomegranate</name>
    <dbReference type="NCBI Taxonomy" id="22663"/>
    <lineage>
        <taxon>Eukaryota</taxon>
        <taxon>Viridiplantae</taxon>
        <taxon>Streptophyta</taxon>
        <taxon>Embryophyta</taxon>
        <taxon>Tracheophyta</taxon>
        <taxon>Spermatophyta</taxon>
        <taxon>Magnoliopsida</taxon>
        <taxon>eudicotyledons</taxon>
        <taxon>Gunneridae</taxon>
        <taxon>Pentapetalae</taxon>
        <taxon>rosids</taxon>
        <taxon>malvids</taxon>
        <taxon>Myrtales</taxon>
        <taxon>Lythraceae</taxon>
        <taxon>Punica</taxon>
    </lineage>
</organism>
<name>A0A2I0I258_PUNGR</name>
<accession>A0A2I0I258</accession>
<reference evidence="1 2" key="1">
    <citation type="submission" date="2017-11" db="EMBL/GenBank/DDBJ databases">
        <title>De-novo sequencing of pomegranate (Punica granatum L.) genome.</title>
        <authorList>
            <person name="Akparov Z."/>
            <person name="Amiraslanov A."/>
            <person name="Hajiyeva S."/>
            <person name="Abbasov M."/>
            <person name="Kaur K."/>
            <person name="Hamwieh A."/>
            <person name="Solovyev V."/>
            <person name="Salamov A."/>
            <person name="Braich B."/>
            <person name="Kosarev P."/>
            <person name="Mahmoud A."/>
            <person name="Hajiyev E."/>
            <person name="Babayeva S."/>
            <person name="Izzatullayeva V."/>
            <person name="Mammadov A."/>
            <person name="Mammadov A."/>
            <person name="Sharifova S."/>
            <person name="Ojaghi J."/>
            <person name="Eynullazada K."/>
            <person name="Bayramov B."/>
            <person name="Abdulazimova A."/>
            <person name="Shahmuradov I."/>
        </authorList>
    </citation>
    <scope>NUCLEOTIDE SEQUENCE [LARGE SCALE GENOMIC DNA]</scope>
    <source>
        <strain evidence="2">cv. AG2017</strain>
        <tissue evidence="1">Leaf</tissue>
    </source>
</reference>
<protein>
    <submittedName>
        <fullName evidence="1">Uncharacterized protein</fullName>
    </submittedName>
</protein>
<dbReference type="EMBL" id="PGOL01004226">
    <property type="protein sequence ID" value="PKI38084.1"/>
    <property type="molecule type" value="Genomic_DNA"/>
</dbReference>
<feature type="non-terminal residue" evidence="1">
    <location>
        <position position="76"/>
    </location>
</feature>
<dbReference type="Proteomes" id="UP000233551">
    <property type="component" value="Unassembled WGS sequence"/>
</dbReference>
<evidence type="ECO:0000313" key="2">
    <source>
        <dbReference type="Proteomes" id="UP000233551"/>
    </source>
</evidence>